<evidence type="ECO:0000313" key="1">
    <source>
        <dbReference type="EMBL" id="GGD76336.1"/>
    </source>
</evidence>
<proteinExistence type="predicted"/>
<gene>
    <name evidence="1" type="ORF">GCM10010985_33600</name>
</gene>
<sequence>MDSLDAAREALRKREDVRINEREWIGSVPPPTGVDYPQSHAFAEWLARNGADAVVWTALPPKSHDRNGRMPSVDEAITYMNSLNDEDRGRAEAYIRQSPPLIRTPFRERFESVFGWTPVNSGDQF</sequence>
<name>A0ABQ1RNZ4_9BURK</name>
<protein>
    <submittedName>
        <fullName evidence="1">Uncharacterized protein</fullName>
    </submittedName>
</protein>
<organism evidence="1 2">
    <name type="scientific">Caballeronia grimmiae</name>
    <dbReference type="NCBI Taxonomy" id="1071679"/>
    <lineage>
        <taxon>Bacteria</taxon>
        <taxon>Pseudomonadati</taxon>
        <taxon>Pseudomonadota</taxon>
        <taxon>Betaproteobacteria</taxon>
        <taxon>Burkholderiales</taxon>
        <taxon>Burkholderiaceae</taxon>
        <taxon>Caballeronia</taxon>
    </lineage>
</organism>
<accession>A0ABQ1RNZ4</accession>
<dbReference type="EMBL" id="BMEG01000005">
    <property type="protein sequence ID" value="GGD76336.1"/>
    <property type="molecule type" value="Genomic_DNA"/>
</dbReference>
<reference evidence="2" key="1">
    <citation type="journal article" date="2019" name="Int. J. Syst. Evol. Microbiol.">
        <title>The Global Catalogue of Microorganisms (GCM) 10K type strain sequencing project: providing services to taxonomists for standard genome sequencing and annotation.</title>
        <authorList>
            <consortium name="The Broad Institute Genomics Platform"/>
            <consortium name="The Broad Institute Genome Sequencing Center for Infectious Disease"/>
            <person name="Wu L."/>
            <person name="Ma J."/>
        </authorList>
    </citation>
    <scope>NUCLEOTIDE SEQUENCE [LARGE SCALE GENOMIC DNA]</scope>
    <source>
        <strain evidence="2">CGMCC 1.11013</strain>
    </source>
</reference>
<keyword evidence="2" id="KW-1185">Reference proteome</keyword>
<dbReference type="Proteomes" id="UP000597138">
    <property type="component" value="Unassembled WGS sequence"/>
</dbReference>
<comment type="caution">
    <text evidence="1">The sequence shown here is derived from an EMBL/GenBank/DDBJ whole genome shotgun (WGS) entry which is preliminary data.</text>
</comment>
<evidence type="ECO:0000313" key="2">
    <source>
        <dbReference type="Proteomes" id="UP000597138"/>
    </source>
</evidence>